<dbReference type="InterPro" id="IPR011335">
    <property type="entry name" value="Restrct_endonuc-II-like"/>
</dbReference>
<evidence type="ECO:0000259" key="2">
    <source>
        <dbReference type="Pfam" id="PF14338"/>
    </source>
</evidence>
<dbReference type="PANTHER" id="PTHR30015:SF7">
    <property type="entry name" value="TYPE IV METHYL-DIRECTED RESTRICTION ENZYME ECOKMRR"/>
    <property type="match status" value="1"/>
</dbReference>
<evidence type="ECO:0000313" key="4">
    <source>
        <dbReference type="Proteomes" id="UP000786560"/>
    </source>
</evidence>
<accession>A0A921IZP9</accession>
<dbReference type="Gene3D" id="3.40.1350.10">
    <property type="match status" value="1"/>
</dbReference>
<keyword evidence="3" id="KW-0378">Hydrolase</keyword>
<dbReference type="Pfam" id="PF14338">
    <property type="entry name" value="Mrr_N"/>
    <property type="match status" value="1"/>
</dbReference>
<dbReference type="Pfam" id="PF04471">
    <property type="entry name" value="Mrr_cat"/>
    <property type="match status" value="1"/>
</dbReference>
<organism evidence="3 4">
    <name type="scientific">Bifidobacterium pullorum subsp. gallinarum</name>
    <dbReference type="NCBI Taxonomy" id="78344"/>
    <lineage>
        <taxon>Bacteria</taxon>
        <taxon>Bacillati</taxon>
        <taxon>Actinomycetota</taxon>
        <taxon>Actinomycetes</taxon>
        <taxon>Bifidobacteriales</taxon>
        <taxon>Bifidobacteriaceae</taxon>
        <taxon>Bifidobacterium</taxon>
    </lineage>
</organism>
<dbReference type="InterPro" id="IPR007560">
    <property type="entry name" value="Restrct_endonuc_IV_Mrr"/>
</dbReference>
<proteinExistence type="predicted"/>
<dbReference type="InterPro" id="IPR052906">
    <property type="entry name" value="Type_IV_Methyl-Rstrct_Enzyme"/>
</dbReference>
<dbReference type="SUPFAM" id="SSF52980">
    <property type="entry name" value="Restriction endonuclease-like"/>
    <property type="match status" value="1"/>
</dbReference>
<dbReference type="RefSeq" id="WP_278711251.1">
    <property type="nucleotide sequence ID" value="NZ_DYUX01000019.1"/>
</dbReference>
<dbReference type="InterPro" id="IPR025745">
    <property type="entry name" value="Mrr-like_N_dom"/>
</dbReference>
<evidence type="ECO:0000313" key="3">
    <source>
        <dbReference type="EMBL" id="HJG41761.1"/>
    </source>
</evidence>
<sequence length="307" mass="34018">MLTWDQFMNPVLVFLSDGSIHSRREIYDAVAAATHLSDEDKSEITATGQLRYIGRIAWAITYLKQAEAISNPKRSHYVITQIGKTLLEHCPDGITQQDLKGLAGFDAFISRSRKTKASDMLLPSDPKRQETAVSESTLDPMEQIEHALAQMESAVVAELLERLRAQDPEFFENAVLKLLIAMGYGDTSRARHTGKPNDGGIDGIIDQDPLGLKRVYLQAKRYAATNTVGAQEVRAFVGAINGQQADSGVFITTSTYSSEARKFAEHTTPHIVLVDGEQLTSLMIKYGVGVQTKQQIRIVEIDEDFFE</sequence>
<dbReference type="GO" id="GO:0015666">
    <property type="term" value="F:restriction endodeoxyribonuclease activity"/>
    <property type="evidence" value="ECO:0007669"/>
    <property type="project" value="TreeGrafter"/>
</dbReference>
<dbReference type="Proteomes" id="UP000786560">
    <property type="component" value="Unassembled WGS sequence"/>
</dbReference>
<protein>
    <submittedName>
        <fullName evidence="3">Restriction endonuclease</fullName>
        <ecNumber evidence="3">3.1.21.-</ecNumber>
    </submittedName>
</protein>
<dbReference type="EMBL" id="DYUX01000019">
    <property type="protein sequence ID" value="HJG41761.1"/>
    <property type="molecule type" value="Genomic_DNA"/>
</dbReference>
<dbReference type="GO" id="GO:0009307">
    <property type="term" value="P:DNA restriction-modification system"/>
    <property type="evidence" value="ECO:0007669"/>
    <property type="project" value="InterPro"/>
</dbReference>
<reference evidence="3" key="2">
    <citation type="submission" date="2021-09" db="EMBL/GenBank/DDBJ databases">
        <authorList>
            <person name="Gilroy R."/>
        </authorList>
    </citation>
    <scope>NUCLEOTIDE SEQUENCE</scope>
    <source>
        <strain evidence="3">ChiBcolR7-4860</strain>
    </source>
</reference>
<dbReference type="AlphaFoldDB" id="A0A921IZP9"/>
<dbReference type="InterPro" id="IPR011856">
    <property type="entry name" value="tRNA_endonuc-like_dom_sf"/>
</dbReference>
<keyword evidence="3" id="KW-0255">Endonuclease</keyword>
<comment type="caution">
    <text evidence="3">The sequence shown here is derived from an EMBL/GenBank/DDBJ whole genome shotgun (WGS) entry which is preliminary data.</text>
</comment>
<dbReference type="GO" id="GO:0003677">
    <property type="term" value="F:DNA binding"/>
    <property type="evidence" value="ECO:0007669"/>
    <property type="project" value="InterPro"/>
</dbReference>
<feature type="domain" description="Restriction endonuclease type IV Mrr" evidence="1">
    <location>
        <begin position="164"/>
        <end position="283"/>
    </location>
</feature>
<name>A0A921IZP9_9BIFI</name>
<evidence type="ECO:0000259" key="1">
    <source>
        <dbReference type="Pfam" id="PF04471"/>
    </source>
</evidence>
<reference evidence="3" key="1">
    <citation type="journal article" date="2021" name="PeerJ">
        <title>Extensive microbial diversity within the chicken gut microbiome revealed by metagenomics and culture.</title>
        <authorList>
            <person name="Gilroy R."/>
            <person name="Ravi A."/>
            <person name="Getino M."/>
            <person name="Pursley I."/>
            <person name="Horton D.L."/>
            <person name="Alikhan N.F."/>
            <person name="Baker D."/>
            <person name="Gharbi K."/>
            <person name="Hall N."/>
            <person name="Watson M."/>
            <person name="Adriaenssens E.M."/>
            <person name="Foster-Nyarko E."/>
            <person name="Jarju S."/>
            <person name="Secka A."/>
            <person name="Antonio M."/>
            <person name="Oren A."/>
            <person name="Chaudhuri R.R."/>
            <person name="La Ragione R."/>
            <person name="Hildebrand F."/>
            <person name="Pallen M.J."/>
        </authorList>
    </citation>
    <scope>NUCLEOTIDE SEQUENCE</scope>
    <source>
        <strain evidence="3">ChiBcolR7-4860</strain>
    </source>
</reference>
<feature type="domain" description="Restriction system protein Mrr-like N-terminal" evidence="2">
    <location>
        <begin position="4"/>
        <end position="88"/>
    </location>
</feature>
<dbReference type="PANTHER" id="PTHR30015">
    <property type="entry name" value="MRR RESTRICTION SYSTEM PROTEIN"/>
    <property type="match status" value="1"/>
</dbReference>
<keyword evidence="3" id="KW-0540">Nuclease</keyword>
<dbReference type="EC" id="3.1.21.-" evidence="3"/>
<gene>
    <name evidence="3" type="ORF">K8U73_05165</name>
</gene>